<organism evidence="1 2">
    <name type="scientific">Daphnia magna</name>
    <dbReference type="NCBI Taxonomy" id="35525"/>
    <lineage>
        <taxon>Eukaryota</taxon>
        <taxon>Metazoa</taxon>
        <taxon>Ecdysozoa</taxon>
        <taxon>Arthropoda</taxon>
        <taxon>Crustacea</taxon>
        <taxon>Branchiopoda</taxon>
        <taxon>Diplostraca</taxon>
        <taxon>Cladocera</taxon>
        <taxon>Anomopoda</taxon>
        <taxon>Daphniidae</taxon>
        <taxon>Daphnia</taxon>
    </lineage>
</organism>
<evidence type="ECO:0000313" key="1">
    <source>
        <dbReference type="EMBL" id="KAK4014415.1"/>
    </source>
</evidence>
<comment type="caution">
    <text evidence="1">The sequence shown here is derived from an EMBL/GenBank/DDBJ whole genome shotgun (WGS) entry which is preliminary data.</text>
</comment>
<gene>
    <name evidence="1" type="ORF">OUZ56_026938</name>
</gene>
<protein>
    <submittedName>
        <fullName evidence="1">Uncharacterized protein</fullName>
    </submittedName>
</protein>
<accession>A0ABQ9ZN99</accession>
<name>A0ABQ9ZN99_9CRUS</name>
<reference evidence="1 2" key="1">
    <citation type="journal article" date="2023" name="Nucleic Acids Res.">
        <title>The hologenome of Daphnia magna reveals possible DNA methylation and microbiome-mediated evolution of the host genome.</title>
        <authorList>
            <person name="Chaturvedi A."/>
            <person name="Li X."/>
            <person name="Dhandapani V."/>
            <person name="Marshall H."/>
            <person name="Kissane S."/>
            <person name="Cuenca-Cambronero M."/>
            <person name="Asole G."/>
            <person name="Calvet F."/>
            <person name="Ruiz-Romero M."/>
            <person name="Marangio P."/>
            <person name="Guigo R."/>
            <person name="Rago D."/>
            <person name="Mirbahai L."/>
            <person name="Eastwood N."/>
            <person name="Colbourne J.K."/>
            <person name="Zhou J."/>
            <person name="Mallon E."/>
            <person name="Orsini L."/>
        </authorList>
    </citation>
    <scope>NUCLEOTIDE SEQUENCE [LARGE SCALE GENOMIC DNA]</scope>
    <source>
        <strain evidence="1">LRV0_1</strain>
    </source>
</reference>
<proteinExistence type="predicted"/>
<dbReference type="EMBL" id="JAOYFB010000004">
    <property type="protein sequence ID" value="KAK4014415.1"/>
    <property type="molecule type" value="Genomic_DNA"/>
</dbReference>
<keyword evidence="2" id="KW-1185">Reference proteome</keyword>
<evidence type="ECO:0000313" key="2">
    <source>
        <dbReference type="Proteomes" id="UP001234178"/>
    </source>
</evidence>
<dbReference type="Proteomes" id="UP001234178">
    <property type="component" value="Unassembled WGS sequence"/>
</dbReference>
<sequence length="80" mass="8682">MSANQMKCCETLVESLLIFTKGVGCDKGCANDAIGRLGQLGILKRFFHSSWDNSSSDTLIIMDQLRAEDAEAEAQASVKI</sequence>